<organism evidence="9">
    <name type="scientific">uncultured Solirubrobacteraceae bacterium</name>
    <dbReference type="NCBI Taxonomy" id="1162706"/>
    <lineage>
        <taxon>Bacteria</taxon>
        <taxon>Bacillati</taxon>
        <taxon>Actinomycetota</taxon>
        <taxon>Thermoleophilia</taxon>
        <taxon>Solirubrobacterales</taxon>
        <taxon>Solirubrobacteraceae</taxon>
        <taxon>environmental samples</taxon>
    </lineage>
</organism>
<feature type="transmembrane region" description="Helical" evidence="6">
    <location>
        <begin position="226"/>
        <end position="253"/>
    </location>
</feature>
<evidence type="ECO:0000256" key="4">
    <source>
        <dbReference type="ARBA" id="ARBA00022989"/>
    </source>
</evidence>
<evidence type="ECO:0000256" key="6">
    <source>
        <dbReference type="SAM" id="Phobius"/>
    </source>
</evidence>
<feature type="transmembrane region" description="Helical" evidence="6">
    <location>
        <begin position="323"/>
        <end position="342"/>
    </location>
</feature>
<feature type="transmembrane region" description="Helical" evidence="6">
    <location>
        <begin position="259"/>
        <end position="279"/>
    </location>
</feature>
<dbReference type="PANTHER" id="PTHR30619:SF1">
    <property type="entry name" value="RECOMBINATION PROTEIN 2"/>
    <property type="match status" value="1"/>
</dbReference>
<evidence type="ECO:0000259" key="7">
    <source>
        <dbReference type="Pfam" id="PF00753"/>
    </source>
</evidence>
<dbReference type="InterPro" id="IPR036866">
    <property type="entry name" value="RibonucZ/Hydroxyglut_hydro"/>
</dbReference>
<proteinExistence type="predicted"/>
<dbReference type="Pfam" id="PF00753">
    <property type="entry name" value="Lactamase_B"/>
    <property type="match status" value="1"/>
</dbReference>
<dbReference type="Gene3D" id="3.60.15.10">
    <property type="entry name" value="Ribonuclease Z/Hydroxyacylglutathione hydrolase-like"/>
    <property type="match status" value="1"/>
</dbReference>
<dbReference type="EMBL" id="CADCVQ010000085">
    <property type="protein sequence ID" value="CAA9502776.1"/>
    <property type="molecule type" value="Genomic_DNA"/>
</dbReference>
<dbReference type="InterPro" id="IPR001279">
    <property type="entry name" value="Metallo-B-lactamas"/>
</dbReference>
<dbReference type="InterPro" id="IPR052159">
    <property type="entry name" value="Competence_DNA_uptake"/>
</dbReference>
<feature type="transmembrane region" description="Helical" evidence="6">
    <location>
        <begin position="452"/>
        <end position="469"/>
    </location>
</feature>
<sequence>MLRRAADAQAALARHPRHLLLAALAAGLLAGPSSAVALAAATALVLVTVRETPLVFGTLAALLAGAAVGDARLAALDRSELAPGDVTARVTLLEHPRTRSFNTRVAAAQLRGERVLVKAPARVAWPRVVAPGIIVAIEGRLAALGPHDAHERRRGAHALLVATTIRATGARRGGLLGALDRVRDRSERALAGGLPAPQGALARGMVLGQDSALTDDVREDFRVTGLAHLVAASGANVMLLAALVLAAGAALGLGLSARLWLAIALIAAYVPLAGGGPSIQRAAVMGIAGIVAALAGRPSSRWYALLLAAAVTLAWNPRAAGDAGWQLSFAAVLAMLALVPGLRTRLAATRAPPALADALAVTAAATIGTAPLIALHFERLSLVSLPANLLAAPAVAPVMWLGTIAGALGQIAPALAAPVAALAALPLGYLTWLADAAAAPAFAEVVVPSPGAAGVLAIYAATAAALLAWRRLPRTARRATSGVLALGALGAVAALAAGHGPGHPPKDLTISFLDVGQGDATLIQHGDAAVLVDTGPPGGPVLERLRRAGVRRLDMLVATHDAADHDGATAAVLATMPVGLVLDGEEVTAGGEVRRLAAAHSVRRIASDAGQVIRAGPLQLRVLWPRREPAAPADAEPNDRATVLHVRDGDFDLLLTADAESNVLAGLHLPVVEALKVSHHGSDDPGLPGLLERLRPQVAAIEVGAHNSYGHPTPSTLAALQRAVPVVRRTDRDGTVRITVRDGRMHVSGEEGGG</sequence>
<dbReference type="Pfam" id="PF03772">
    <property type="entry name" value="Competence"/>
    <property type="match status" value="1"/>
</dbReference>
<dbReference type="CDD" id="cd07731">
    <property type="entry name" value="ComA-like_MBL-fold"/>
    <property type="match status" value="1"/>
</dbReference>
<feature type="transmembrane region" description="Helical" evidence="6">
    <location>
        <begin position="415"/>
        <end position="432"/>
    </location>
</feature>
<evidence type="ECO:0000256" key="2">
    <source>
        <dbReference type="ARBA" id="ARBA00022475"/>
    </source>
</evidence>
<dbReference type="NCBIfam" id="TIGR00360">
    <property type="entry name" value="ComEC_N-term"/>
    <property type="match status" value="1"/>
</dbReference>
<keyword evidence="4 6" id="KW-1133">Transmembrane helix</keyword>
<dbReference type="AlphaFoldDB" id="A0A6J4SNV7"/>
<evidence type="ECO:0000256" key="5">
    <source>
        <dbReference type="ARBA" id="ARBA00023136"/>
    </source>
</evidence>
<keyword evidence="5 6" id="KW-0472">Membrane</keyword>
<protein>
    <submittedName>
        <fullName evidence="9">Late competence protein ComEC, DNA transport</fullName>
    </submittedName>
</protein>
<dbReference type="InterPro" id="IPR035681">
    <property type="entry name" value="ComA-like_MBL"/>
</dbReference>
<feature type="domain" description="Metallo-beta-lactamase" evidence="7">
    <location>
        <begin position="514"/>
        <end position="599"/>
    </location>
</feature>
<dbReference type="GO" id="GO:0005886">
    <property type="term" value="C:plasma membrane"/>
    <property type="evidence" value="ECO:0007669"/>
    <property type="project" value="UniProtKB-SubCell"/>
</dbReference>
<evidence type="ECO:0000313" key="9">
    <source>
        <dbReference type="EMBL" id="CAA9502776.1"/>
    </source>
</evidence>
<feature type="transmembrane region" description="Helical" evidence="6">
    <location>
        <begin position="354"/>
        <end position="377"/>
    </location>
</feature>
<name>A0A6J4SNV7_9ACTN</name>
<feature type="transmembrane region" description="Helical" evidence="6">
    <location>
        <begin position="300"/>
        <end position="317"/>
    </location>
</feature>
<accession>A0A6J4SNV7</accession>
<gene>
    <name evidence="9" type="ORF">AVDCRST_MAG67-2064</name>
</gene>
<evidence type="ECO:0000256" key="1">
    <source>
        <dbReference type="ARBA" id="ARBA00004651"/>
    </source>
</evidence>
<evidence type="ECO:0000259" key="8">
    <source>
        <dbReference type="Pfam" id="PF03772"/>
    </source>
</evidence>
<evidence type="ECO:0000256" key="3">
    <source>
        <dbReference type="ARBA" id="ARBA00022692"/>
    </source>
</evidence>
<keyword evidence="3 6" id="KW-0812">Transmembrane</keyword>
<dbReference type="PANTHER" id="PTHR30619">
    <property type="entry name" value="DNA INTERNALIZATION/COMPETENCE PROTEIN COMEC/REC2"/>
    <property type="match status" value="1"/>
</dbReference>
<dbReference type="InterPro" id="IPR004477">
    <property type="entry name" value="ComEC_N"/>
</dbReference>
<feature type="transmembrane region" description="Helical" evidence="6">
    <location>
        <begin position="55"/>
        <end position="75"/>
    </location>
</feature>
<feature type="transmembrane region" description="Helical" evidence="6">
    <location>
        <begin position="481"/>
        <end position="500"/>
    </location>
</feature>
<comment type="subcellular location">
    <subcellularLocation>
        <location evidence="1">Cell membrane</location>
        <topology evidence="1">Multi-pass membrane protein</topology>
    </subcellularLocation>
</comment>
<dbReference type="SUPFAM" id="SSF56281">
    <property type="entry name" value="Metallo-hydrolase/oxidoreductase"/>
    <property type="match status" value="1"/>
</dbReference>
<feature type="transmembrane region" description="Helical" evidence="6">
    <location>
        <begin position="389"/>
        <end position="408"/>
    </location>
</feature>
<keyword evidence="2" id="KW-1003">Cell membrane</keyword>
<feature type="domain" description="ComEC/Rec2-related protein" evidence="8">
    <location>
        <begin position="205"/>
        <end position="471"/>
    </location>
</feature>
<reference evidence="9" key="1">
    <citation type="submission" date="2020-02" db="EMBL/GenBank/DDBJ databases">
        <authorList>
            <person name="Meier V. D."/>
        </authorList>
    </citation>
    <scope>NUCLEOTIDE SEQUENCE</scope>
    <source>
        <strain evidence="9">AVDCRST_MAG67</strain>
    </source>
</reference>